<keyword evidence="3" id="KW-0378">Hydrolase</keyword>
<evidence type="ECO:0000256" key="1">
    <source>
        <dbReference type="ARBA" id="ARBA00009580"/>
    </source>
</evidence>
<comment type="similarity">
    <text evidence="1">Belongs to the protein-tyrosine phosphatase family.</text>
</comment>
<dbReference type="Pfam" id="PF00102">
    <property type="entry name" value="Y_phosphatase"/>
    <property type="match status" value="1"/>
</dbReference>
<dbReference type="InterPro" id="IPR029021">
    <property type="entry name" value="Prot-tyrosine_phosphatase-like"/>
</dbReference>
<evidence type="ECO:0000256" key="2">
    <source>
        <dbReference type="ARBA" id="ARBA00013064"/>
    </source>
</evidence>
<dbReference type="Gene3D" id="3.90.190.10">
    <property type="entry name" value="Protein tyrosine phosphatase superfamily"/>
    <property type="match status" value="2"/>
</dbReference>
<dbReference type="EMBL" id="CAJHNH020002558">
    <property type="protein sequence ID" value="CAG5127068.1"/>
    <property type="molecule type" value="Genomic_DNA"/>
</dbReference>
<evidence type="ECO:0000256" key="3">
    <source>
        <dbReference type="ARBA" id="ARBA00022801"/>
    </source>
</evidence>
<sequence>MREAVETGHVDFFTTVQKLRQSRINMIQTADQYIFLHKAALVAILCIGTTITSTDIEARIAILDNKLQSGKTKMETEFQAVCSACADKEEERLSDDNLYNVYENSQTVANKLKNRVQTILPKEMYRAKLRCENTEVTDYINAVLVP</sequence>
<dbReference type="SUPFAM" id="SSF52799">
    <property type="entry name" value="(Phosphotyrosine protein) phosphatases II"/>
    <property type="match status" value="2"/>
</dbReference>
<accession>A0A8S3ZG00</accession>
<feature type="domain" description="Tyrosine-protein phosphatase" evidence="5">
    <location>
        <begin position="6"/>
        <end position="41"/>
    </location>
</feature>
<dbReference type="OrthoDB" id="6150701at2759"/>
<reference evidence="6" key="1">
    <citation type="submission" date="2021-04" db="EMBL/GenBank/DDBJ databases">
        <authorList>
            <consortium name="Molecular Ecology Group"/>
        </authorList>
    </citation>
    <scope>NUCLEOTIDE SEQUENCE</scope>
</reference>
<dbReference type="InterPro" id="IPR000242">
    <property type="entry name" value="PTP_cat"/>
</dbReference>
<feature type="non-terminal residue" evidence="6">
    <location>
        <position position="146"/>
    </location>
</feature>
<dbReference type="PANTHER" id="PTHR19134:SF562">
    <property type="entry name" value="PROTEIN-TYROSINE-PHOSPHATASE"/>
    <property type="match status" value="1"/>
</dbReference>
<dbReference type="PANTHER" id="PTHR19134">
    <property type="entry name" value="RECEPTOR-TYPE TYROSINE-PROTEIN PHOSPHATASE"/>
    <property type="match status" value="1"/>
</dbReference>
<dbReference type="InterPro" id="IPR050348">
    <property type="entry name" value="Protein-Tyr_Phosphatase"/>
</dbReference>
<evidence type="ECO:0000256" key="4">
    <source>
        <dbReference type="ARBA" id="ARBA00022912"/>
    </source>
</evidence>
<evidence type="ECO:0000259" key="5">
    <source>
        <dbReference type="Pfam" id="PF00102"/>
    </source>
</evidence>
<organism evidence="6 7">
    <name type="scientific">Candidula unifasciata</name>
    <dbReference type="NCBI Taxonomy" id="100452"/>
    <lineage>
        <taxon>Eukaryota</taxon>
        <taxon>Metazoa</taxon>
        <taxon>Spiralia</taxon>
        <taxon>Lophotrochozoa</taxon>
        <taxon>Mollusca</taxon>
        <taxon>Gastropoda</taxon>
        <taxon>Heterobranchia</taxon>
        <taxon>Euthyneura</taxon>
        <taxon>Panpulmonata</taxon>
        <taxon>Eupulmonata</taxon>
        <taxon>Stylommatophora</taxon>
        <taxon>Helicina</taxon>
        <taxon>Helicoidea</taxon>
        <taxon>Geomitridae</taxon>
        <taxon>Candidula</taxon>
    </lineage>
</organism>
<evidence type="ECO:0000313" key="6">
    <source>
        <dbReference type="EMBL" id="CAG5127068.1"/>
    </source>
</evidence>
<name>A0A8S3ZG00_9EUPU</name>
<dbReference type="EC" id="3.1.3.48" evidence="2"/>
<dbReference type="Proteomes" id="UP000678393">
    <property type="component" value="Unassembled WGS sequence"/>
</dbReference>
<dbReference type="AlphaFoldDB" id="A0A8S3ZG00"/>
<comment type="caution">
    <text evidence="6">The sequence shown here is derived from an EMBL/GenBank/DDBJ whole genome shotgun (WGS) entry which is preliminary data.</text>
</comment>
<keyword evidence="4" id="KW-0904">Protein phosphatase</keyword>
<dbReference type="GO" id="GO:0004725">
    <property type="term" value="F:protein tyrosine phosphatase activity"/>
    <property type="evidence" value="ECO:0007669"/>
    <property type="project" value="UniProtKB-EC"/>
</dbReference>
<protein>
    <recommendedName>
        <fullName evidence="2">protein-tyrosine-phosphatase</fullName>
        <ecNumber evidence="2">3.1.3.48</ecNumber>
    </recommendedName>
</protein>
<proteinExistence type="inferred from homology"/>
<evidence type="ECO:0000313" key="7">
    <source>
        <dbReference type="Proteomes" id="UP000678393"/>
    </source>
</evidence>
<keyword evidence="7" id="KW-1185">Reference proteome</keyword>
<gene>
    <name evidence="6" type="ORF">CUNI_LOCUS12626</name>
</gene>